<reference evidence="2" key="1">
    <citation type="submission" date="2020-05" db="EMBL/GenBank/DDBJ databases">
        <authorList>
            <person name="Chiriac C."/>
            <person name="Salcher M."/>
            <person name="Ghai R."/>
            <person name="Kavagutti S V."/>
        </authorList>
    </citation>
    <scope>NUCLEOTIDE SEQUENCE</scope>
</reference>
<name>A0A6J6CSR3_9ZZZZ</name>
<dbReference type="Pfam" id="PF02515">
    <property type="entry name" value="CoA_transf_3"/>
    <property type="match status" value="1"/>
</dbReference>
<dbReference type="Gene3D" id="3.40.50.10540">
    <property type="entry name" value="Crotonobetainyl-coa:carnitine coa-transferase, domain 1"/>
    <property type="match status" value="1"/>
</dbReference>
<feature type="region of interest" description="Disordered" evidence="1">
    <location>
        <begin position="68"/>
        <end position="96"/>
    </location>
</feature>
<dbReference type="EMBL" id="CAEZSF010000241">
    <property type="protein sequence ID" value="CAB4554265.1"/>
    <property type="molecule type" value="Genomic_DNA"/>
</dbReference>
<dbReference type="InterPro" id="IPR023606">
    <property type="entry name" value="CoA-Trfase_III_dom_1_sf"/>
</dbReference>
<gene>
    <name evidence="2" type="ORF">UFOPK1358_01817</name>
</gene>
<sequence>MPTQMDKAKWPEMKNHLAAIFATKTREEWSDLLEGTDICFAPVLTMDEAAQHPHNVHRKTFVDVAGITQPAPSPRFDRTPGEIQRPPSHPGQHTDEILGEWLGTSSSEISHLRQNDSVR</sequence>
<evidence type="ECO:0000256" key="1">
    <source>
        <dbReference type="SAM" id="MobiDB-lite"/>
    </source>
</evidence>
<dbReference type="SUPFAM" id="SSF89796">
    <property type="entry name" value="CoA-transferase family III (CaiB/BaiF)"/>
    <property type="match status" value="1"/>
</dbReference>
<dbReference type="PANTHER" id="PTHR48228">
    <property type="entry name" value="SUCCINYL-COA--D-CITRAMALATE COA-TRANSFERASE"/>
    <property type="match status" value="1"/>
</dbReference>
<accession>A0A6J6CSR3</accession>
<protein>
    <submittedName>
        <fullName evidence="2">Unannotated protein</fullName>
    </submittedName>
</protein>
<dbReference type="AlphaFoldDB" id="A0A6J6CSR3"/>
<dbReference type="InterPro" id="IPR044855">
    <property type="entry name" value="CoA-Trfase_III_dom3_sf"/>
</dbReference>
<dbReference type="GO" id="GO:0003824">
    <property type="term" value="F:catalytic activity"/>
    <property type="evidence" value="ECO:0007669"/>
    <property type="project" value="InterPro"/>
</dbReference>
<proteinExistence type="predicted"/>
<evidence type="ECO:0000313" key="2">
    <source>
        <dbReference type="EMBL" id="CAB4554265.1"/>
    </source>
</evidence>
<dbReference type="InterPro" id="IPR003673">
    <property type="entry name" value="CoA-Trfase_fam_III"/>
</dbReference>
<organism evidence="2">
    <name type="scientific">freshwater metagenome</name>
    <dbReference type="NCBI Taxonomy" id="449393"/>
    <lineage>
        <taxon>unclassified sequences</taxon>
        <taxon>metagenomes</taxon>
        <taxon>ecological metagenomes</taxon>
    </lineage>
</organism>
<dbReference type="Gene3D" id="3.30.1540.10">
    <property type="entry name" value="formyl-coa transferase, domain 3"/>
    <property type="match status" value="1"/>
</dbReference>
<dbReference type="InterPro" id="IPR050509">
    <property type="entry name" value="CoA-transferase_III"/>
</dbReference>
<dbReference type="PANTHER" id="PTHR48228:SF5">
    <property type="entry name" value="ALPHA-METHYLACYL-COA RACEMASE"/>
    <property type="match status" value="1"/>
</dbReference>